<comment type="subcellular location">
    <subcellularLocation>
        <location evidence="1">Cell membrane</location>
        <topology evidence="1">Multi-pass membrane protein</topology>
    </subcellularLocation>
</comment>
<keyword evidence="4" id="KW-1003">Cell membrane</keyword>
<evidence type="ECO:0000313" key="13">
    <source>
        <dbReference type="EMBL" id="KAK3285628.1"/>
    </source>
</evidence>
<name>A0AAE0GWR9_9CHLO</name>
<evidence type="ECO:0000256" key="10">
    <source>
        <dbReference type="ARBA" id="ARBA00023136"/>
    </source>
</evidence>
<feature type="transmembrane region" description="Helical" evidence="12">
    <location>
        <begin position="201"/>
        <end position="220"/>
    </location>
</feature>
<keyword evidence="14" id="KW-1185">Reference proteome</keyword>
<evidence type="ECO:0000256" key="7">
    <source>
        <dbReference type="ARBA" id="ARBA00022989"/>
    </source>
</evidence>
<evidence type="ECO:0000256" key="2">
    <source>
        <dbReference type="ARBA" id="ARBA00006434"/>
    </source>
</evidence>
<dbReference type="InterPro" id="IPR038377">
    <property type="entry name" value="Na/Glc_symporter_sf"/>
</dbReference>
<dbReference type="InterPro" id="IPR001734">
    <property type="entry name" value="Na/solute_symporter"/>
</dbReference>
<keyword evidence="7 12" id="KW-1133">Transmembrane helix</keyword>
<feature type="transmembrane region" description="Helical" evidence="12">
    <location>
        <begin position="31"/>
        <end position="52"/>
    </location>
</feature>
<dbReference type="PANTHER" id="PTHR48086">
    <property type="entry name" value="SODIUM/PROLINE SYMPORTER-RELATED"/>
    <property type="match status" value="1"/>
</dbReference>
<keyword evidence="6" id="KW-0769">Symport</keyword>
<evidence type="ECO:0000256" key="11">
    <source>
        <dbReference type="ARBA" id="ARBA00023201"/>
    </source>
</evidence>
<feature type="transmembrane region" description="Helical" evidence="12">
    <location>
        <begin position="326"/>
        <end position="346"/>
    </location>
</feature>
<proteinExistence type="inferred from homology"/>
<keyword evidence="5 12" id="KW-0812">Transmembrane</keyword>
<feature type="transmembrane region" description="Helical" evidence="12">
    <location>
        <begin position="160"/>
        <end position="181"/>
    </location>
</feature>
<reference evidence="13 14" key="1">
    <citation type="journal article" date="2015" name="Genome Biol. Evol.">
        <title>Comparative Genomics of a Bacterivorous Green Alga Reveals Evolutionary Causalities and Consequences of Phago-Mixotrophic Mode of Nutrition.</title>
        <authorList>
            <person name="Burns J.A."/>
            <person name="Paasch A."/>
            <person name="Narechania A."/>
            <person name="Kim E."/>
        </authorList>
    </citation>
    <scope>NUCLEOTIDE SEQUENCE [LARGE SCALE GENOMIC DNA]</scope>
    <source>
        <strain evidence="13 14">PLY_AMNH</strain>
    </source>
</reference>
<dbReference type="EMBL" id="LGRX02001736">
    <property type="protein sequence ID" value="KAK3285628.1"/>
    <property type="molecule type" value="Genomic_DNA"/>
</dbReference>
<sequence>MSSHAVQEKDGTEFISSSCLAAKNFFCRPEVYTQLGIVTGIFVIVEIILGSTNSDLQWHWLSIYFLLLCGLSPFTNEPGVFFKGGIAERSRDHADGFVLGSSAFISWIFAKSITNASKLGAKYGITGGWAYASWYISFASAAMVIYRLRKKGYSSLPEAIYDKYGMVATLLFACALAYRLYNEIWSNSVVVASFYGDEHESQWWLAAIVSTAIPLTYVLMGGMQSSLLSDVAQAGLGVFFLFFVLGYINQERISNDSLKTYLDENHVSSEFFYYRPVAERSPMTLEGGQDLLIVGALQAMLSYPFFDPVLTDRCFMAHPKLMVRSFIIGGGCAGLFIMLFSIIGVYGNMLGSCLEAGACSEDDIEDSGMQSCLRAANLLVGDLAADARASCVSALKGGAPPDVARTMGDGIFSLVNIIMMTSSISTLDSTFTAVAKLVGPDLAGFMTGGSPMPLSKATADHMMIGRVAMVVLAIIGTLPLMDDANELNATTVSGTVVMGLGPPIYMLALMPSEWLWKGTRPLAFIIPVIVGASIGICYQIKYSAKGSDGELLYPNLDIDFSWLKIGTGSYGLLLGVNVLGAVLALPLWFIFNQDFWWSHDADEEDDELVTSKLLNMVEEQPFGTSIIQEEVVKDNTANAQIAPKVHVAKSAVSLTEAQPCLSSSAIALFSIGEAEAAV</sequence>
<feature type="transmembrane region" description="Helical" evidence="12">
    <location>
        <begin position="128"/>
        <end position="148"/>
    </location>
</feature>
<keyword evidence="11" id="KW-0739">Sodium transport</keyword>
<evidence type="ECO:0000313" key="14">
    <source>
        <dbReference type="Proteomes" id="UP001190700"/>
    </source>
</evidence>
<dbReference type="GO" id="GO:0006814">
    <property type="term" value="P:sodium ion transport"/>
    <property type="evidence" value="ECO:0007669"/>
    <property type="project" value="UniProtKB-KW"/>
</dbReference>
<comment type="caution">
    <text evidence="13">The sequence shown here is derived from an EMBL/GenBank/DDBJ whole genome shotgun (WGS) entry which is preliminary data.</text>
</comment>
<feature type="transmembrane region" description="Helical" evidence="12">
    <location>
        <begin position="463"/>
        <end position="481"/>
    </location>
</feature>
<feature type="transmembrane region" description="Helical" evidence="12">
    <location>
        <begin position="58"/>
        <end position="75"/>
    </location>
</feature>
<dbReference type="PANTHER" id="PTHR48086:SF3">
    <property type="entry name" value="SODIUM_PROLINE SYMPORTER"/>
    <property type="match status" value="1"/>
</dbReference>
<organism evidence="13 14">
    <name type="scientific">Cymbomonas tetramitiformis</name>
    <dbReference type="NCBI Taxonomy" id="36881"/>
    <lineage>
        <taxon>Eukaryota</taxon>
        <taxon>Viridiplantae</taxon>
        <taxon>Chlorophyta</taxon>
        <taxon>Pyramimonadophyceae</taxon>
        <taxon>Pyramimonadales</taxon>
        <taxon>Pyramimonadaceae</taxon>
        <taxon>Cymbomonas</taxon>
    </lineage>
</organism>
<dbReference type="PROSITE" id="PS50283">
    <property type="entry name" value="NA_SOLUT_SYMP_3"/>
    <property type="match status" value="1"/>
</dbReference>
<evidence type="ECO:0000256" key="1">
    <source>
        <dbReference type="ARBA" id="ARBA00004651"/>
    </source>
</evidence>
<accession>A0AAE0GWR9</accession>
<protein>
    <submittedName>
        <fullName evidence="13">Uncharacterized protein</fullName>
    </submittedName>
</protein>
<evidence type="ECO:0000256" key="5">
    <source>
        <dbReference type="ARBA" id="ARBA00022692"/>
    </source>
</evidence>
<feature type="transmembrane region" description="Helical" evidence="12">
    <location>
        <begin position="487"/>
        <end position="510"/>
    </location>
</feature>
<evidence type="ECO:0000256" key="4">
    <source>
        <dbReference type="ARBA" id="ARBA00022475"/>
    </source>
</evidence>
<evidence type="ECO:0000256" key="9">
    <source>
        <dbReference type="ARBA" id="ARBA00023065"/>
    </source>
</evidence>
<dbReference type="Gene3D" id="1.20.1730.10">
    <property type="entry name" value="Sodium/glucose cotransporter"/>
    <property type="match status" value="1"/>
</dbReference>
<evidence type="ECO:0000256" key="6">
    <source>
        <dbReference type="ARBA" id="ARBA00022847"/>
    </source>
</evidence>
<evidence type="ECO:0000256" key="8">
    <source>
        <dbReference type="ARBA" id="ARBA00023053"/>
    </source>
</evidence>
<feature type="transmembrane region" description="Helical" evidence="12">
    <location>
        <begin position="570"/>
        <end position="591"/>
    </location>
</feature>
<evidence type="ECO:0000256" key="3">
    <source>
        <dbReference type="ARBA" id="ARBA00022448"/>
    </source>
</evidence>
<feature type="transmembrane region" description="Helical" evidence="12">
    <location>
        <begin position="522"/>
        <end position="541"/>
    </location>
</feature>
<keyword evidence="3" id="KW-0813">Transport</keyword>
<dbReference type="InterPro" id="IPR050277">
    <property type="entry name" value="Sodium:Solute_Symporter"/>
</dbReference>
<keyword evidence="10 12" id="KW-0472">Membrane</keyword>
<dbReference type="GO" id="GO:0005886">
    <property type="term" value="C:plasma membrane"/>
    <property type="evidence" value="ECO:0007669"/>
    <property type="project" value="UniProtKB-SubCell"/>
</dbReference>
<gene>
    <name evidence="13" type="ORF">CYMTET_6778</name>
</gene>
<keyword evidence="8" id="KW-0915">Sodium</keyword>
<keyword evidence="9" id="KW-0406">Ion transport</keyword>
<comment type="similarity">
    <text evidence="2">Belongs to the sodium:solute symporter (SSF) (TC 2.A.21) family.</text>
</comment>
<dbReference type="Proteomes" id="UP001190700">
    <property type="component" value="Unassembled WGS sequence"/>
</dbReference>
<dbReference type="AlphaFoldDB" id="A0AAE0GWR9"/>
<evidence type="ECO:0000256" key="12">
    <source>
        <dbReference type="SAM" id="Phobius"/>
    </source>
</evidence>
<feature type="transmembrane region" description="Helical" evidence="12">
    <location>
        <begin position="227"/>
        <end position="248"/>
    </location>
</feature>
<dbReference type="GO" id="GO:0015293">
    <property type="term" value="F:symporter activity"/>
    <property type="evidence" value="ECO:0007669"/>
    <property type="project" value="UniProtKB-KW"/>
</dbReference>